<feature type="compositionally biased region" description="Polar residues" evidence="6">
    <location>
        <begin position="1499"/>
        <end position="1509"/>
    </location>
</feature>
<feature type="region of interest" description="Disordered" evidence="6">
    <location>
        <begin position="1487"/>
        <end position="1526"/>
    </location>
</feature>
<dbReference type="FunFam" id="3.40.50.300:FF:000082">
    <property type="entry name" value="ISWI chromatin remodeling complex ATPase ISW1"/>
    <property type="match status" value="1"/>
</dbReference>
<evidence type="ECO:0000313" key="11">
    <source>
        <dbReference type="Proteomes" id="UP001516023"/>
    </source>
</evidence>
<name>A0ABD3QXQ6_9STRA</name>
<feature type="region of interest" description="Disordered" evidence="6">
    <location>
        <begin position="107"/>
        <end position="186"/>
    </location>
</feature>
<dbReference type="InterPro" id="IPR049730">
    <property type="entry name" value="SNF2/RAD54-like_C"/>
</dbReference>
<dbReference type="Gene3D" id="1.10.10.60">
    <property type="entry name" value="Homeodomain-like"/>
    <property type="match status" value="2"/>
</dbReference>
<keyword evidence="3" id="KW-0378">Hydrolase</keyword>
<feature type="DNA-binding region" description="HMG box" evidence="5">
    <location>
        <begin position="22"/>
        <end position="91"/>
    </location>
</feature>
<keyword evidence="5" id="KW-0238">DNA-binding</keyword>
<dbReference type="CDD" id="cd18793">
    <property type="entry name" value="SF2_C_SNF"/>
    <property type="match status" value="1"/>
</dbReference>
<evidence type="ECO:0000256" key="2">
    <source>
        <dbReference type="ARBA" id="ARBA00009687"/>
    </source>
</evidence>
<keyword evidence="11" id="KW-1185">Reference proteome</keyword>
<accession>A0ABD3QXQ6</accession>
<dbReference type="InterPro" id="IPR001650">
    <property type="entry name" value="Helicase_C-like"/>
</dbReference>
<dbReference type="Pfam" id="PF00271">
    <property type="entry name" value="Helicase_C"/>
    <property type="match status" value="1"/>
</dbReference>
<comment type="caution">
    <text evidence="10">The sequence shown here is derived from an EMBL/GenBank/DDBJ whole genome shotgun (WGS) entry which is preliminary data.</text>
</comment>
<dbReference type="Gene3D" id="3.40.50.10810">
    <property type="entry name" value="Tandem AAA-ATPase domain"/>
    <property type="match status" value="1"/>
</dbReference>
<dbReference type="PROSITE" id="PS51192">
    <property type="entry name" value="HELICASE_ATP_BIND_1"/>
    <property type="match status" value="1"/>
</dbReference>
<dbReference type="GO" id="GO:0016787">
    <property type="term" value="F:hydrolase activity"/>
    <property type="evidence" value="ECO:0007669"/>
    <property type="project" value="UniProtKB-KW"/>
</dbReference>
<dbReference type="PROSITE" id="PS50118">
    <property type="entry name" value="HMG_BOX_2"/>
    <property type="match status" value="1"/>
</dbReference>
<dbReference type="PROSITE" id="PS51194">
    <property type="entry name" value="HELICASE_CTER"/>
    <property type="match status" value="1"/>
</dbReference>
<dbReference type="InterPro" id="IPR036910">
    <property type="entry name" value="HMG_box_dom_sf"/>
</dbReference>
<dbReference type="GO" id="GO:0005634">
    <property type="term" value="C:nucleus"/>
    <property type="evidence" value="ECO:0007669"/>
    <property type="project" value="UniProtKB-SubCell"/>
</dbReference>
<dbReference type="InterPro" id="IPR015195">
    <property type="entry name" value="SLIDE"/>
</dbReference>
<comment type="subcellular location">
    <subcellularLocation>
        <location evidence="1">Nucleus</location>
    </subcellularLocation>
</comment>
<dbReference type="PANTHER" id="PTHR45623:SF49">
    <property type="entry name" value="SWI_SNF-RELATED MATRIX-ASSOCIATED ACTIN-DEPENDENT REGULATOR OF CHROMATIN SUBFAMILY A MEMBER 5"/>
    <property type="match status" value="1"/>
</dbReference>
<keyword evidence="4 5" id="KW-0539">Nucleus</keyword>
<dbReference type="Pfam" id="PF00176">
    <property type="entry name" value="SNF2-rel_dom"/>
    <property type="match status" value="1"/>
</dbReference>
<dbReference type="SUPFAM" id="SSF46689">
    <property type="entry name" value="Homeodomain-like"/>
    <property type="match status" value="1"/>
</dbReference>
<protein>
    <submittedName>
        <fullName evidence="10">Uncharacterized protein</fullName>
    </submittedName>
</protein>
<feature type="domain" description="Helicase ATP-binding" evidence="8">
    <location>
        <begin position="292"/>
        <end position="486"/>
    </location>
</feature>
<evidence type="ECO:0000313" key="10">
    <source>
        <dbReference type="EMBL" id="KAL3804351.1"/>
    </source>
</evidence>
<dbReference type="Gene3D" id="1.10.30.10">
    <property type="entry name" value="High mobility group box domain"/>
    <property type="match status" value="1"/>
</dbReference>
<dbReference type="Pfam" id="PF09011">
    <property type="entry name" value="HMG_box_2"/>
    <property type="match status" value="1"/>
</dbReference>
<dbReference type="SUPFAM" id="SSF47095">
    <property type="entry name" value="HMG-box"/>
    <property type="match status" value="1"/>
</dbReference>
<dbReference type="GO" id="GO:0003677">
    <property type="term" value="F:DNA binding"/>
    <property type="evidence" value="ECO:0007669"/>
    <property type="project" value="UniProtKB-UniRule"/>
</dbReference>
<evidence type="ECO:0000256" key="1">
    <source>
        <dbReference type="ARBA" id="ARBA00004123"/>
    </source>
</evidence>
<dbReference type="SUPFAM" id="SSF52540">
    <property type="entry name" value="P-loop containing nucleoside triphosphate hydrolases"/>
    <property type="match status" value="2"/>
</dbReference>
<dbReference type="Proteomes" id="UP001516023">
    <property type="component" value="Unassembled WGS sequence"/>
</dbReference>
<evidence type="ECO:0000256" key="3">
    <source>
        <dbReference type="ARBA" id="ARBA00022801"/>
    </source>
</evidence>
<dbReference type="InterPro" id="IPR009057">
    <property type="entry name" value="Homeodomain-like_sf"/>
</dbReference>
<dbReference type="SMART" id="SM00398">
    <property type="entry name" value="HMG"/>
    <property type="match status" value="1"/>
</dbReference>
<dbReference type="PANTHER" id="PTHR45623">
    <property type="entry name" value="CHROMODOMAIN-HELICASE-DNA-BINDING PROTEIN 3-RELATED-RELATED"/>
    <property type="match status" value="1"/>
</dbReference>
<gene>
    <name evidence="10" type="ORF">HJC23_011279</name>
</gene>
<dbReference type="InterPro" id="IPR000330">
    <property type="entry name" value="SNF2_N"/>
</dbReference>
<proteinExistence type="inferred from homology"/>
<reference evidence="10 11" key="1">
    <citation type="journal article" date="2020" name="G3 (Bethesda)">
        <title>Improved Reference Genome for Cyclotella cryptica CCMP332, a Model for Cell Wall Morphogenesis, Salinity Adaptation, and Lipid Production in Diatoms (Bacillariophyta).</title>
        <authorList>
            <person name="Roberts W.R."/>
            <person name="Downey K.M."/>
            <person name="Ruck E.C."/>
            <person name="Traller J.C."/>
            <person name="Alverson A.J."/>
        </authorList>
    </citation>
    <scope>NUCLEOTIDE SEQUENCE [LARGE SCALE GENOMIC DNA]</scope>
    <source>
        <strain evidence="10 11">CCMP332</strain>
    </source>
</reference>
<dbReference type="Pfam" id="PF09111">
    <property type="entry name" value="SLIDE"/>
    <property type="match status" value="1"/>
</dbReference>
<dbReference type="SMART" id="SM00490">
    <property type="entry name" value="HELICc"/>
    <property type="match status" value="1"/>
</dbReference>
<dbReference type="InterPro" id="IPR027417">
    <property type="entry name" value="P-loop_NTPase"/>
</dbReference>
<feature type="compositionally biased region" description="Basic and acidic residues" evidence="6">
    <location>
        <begin position="117"/>
        <end position="186"/>
    </location>
</feature>
<dbReference type="SMART" id="SM00487">
    <property type="entry name" value="DEXDc"/>
    <property type="match status" value="1"/>
</dbReference>
<comment type="similarity">
    <text evidence="2">Belongs to the SNF2/RAD54 helicase family. ISWI subfamily.</text>
</comment>
<dbReference type="InterPro" id="IPR014001">
    <property type="entry name" value="Helicase_ATP-bd"/>
</dbReference>
<dbReference type="EMBL" id="JABMIG020000008">
    <property type="protein sequence ID" value="KAL3804351.1"/>
    <property type="molecule type" value="Genomic_DNA"/>
</dbReference>
<evidence type="ECO:0000259" key="7">
    <source>
        <dbReference type="PROSITE" id="PS50118"/>
    </source>
</evidence>
<feature type="compositionally biased region" description="Basic and acidic residues" evidence="6">
    <location>
        <begin position="224"/>
        <end position="233"/>
    </location>
</feature>
<evidence type="ECO:0000256" key="6">
    <source>
        <dbReference type="SAM" id="MobiDB-lite"/>
    </source>
</evidence>
<feature type="domain" description="HMG box" evidence="7">
    <location>
        <begin position="22"/>
        <end position="91"/>
    </location>
</feature>
<dbReference type="FunFam" id="3.40.50.10810:FF:000101">
    <property type="entry name" value="SWI/SNF-related, matrix-associated, actin-dependent regulator of"/>
    <property type="match status" value="1"/>
</dbReference>
<feature type="compositionally biased region" description="Acidic residues" evidence="6">
    <location>
        <begin position="247"/>
        <end position="260"/>
    </location>
</feature>
<dbReference type="CDD" id="cd00084">
    <property type="entry name" value="HMG-box_SF"/>
    <property type="match status" value="1"/>
</dbReference>
<dbReference type="Gene3D" id="3.40.50.300">
    <property type="entry name" value="P-loop containing nucleotide triphosphate hydrolases"/>
    <property type="match status" value="1"/>
</dbReference>
<evidence type="ECO:0000259" key="9">
    <source>
        <dbReference type="PROSITE" id="PS51194"/>
    </source>
</evidence>
<evidence type="ECO:0000259" key="8">
    <source>
        <dbReference type="PROSITE" id="PS51192"/>
    </source>
</evidence>
<dbReference type="InterPro" id="IPR009071">
    <property type="entry name" value="HMG_box_dom"/>
</dbReference>
<organism evidence="10 11">
    <name type="scientific">Cyclotella cryptica</name>
    <dbReference type="NCBI Taxonomy" id="29204"/>
    <lineage>
        <taxon>Eukaryota</taxon>
        <taxon>Sar</taxon>
        <taxon>Stramenopiles</taxon>
        <taxon>Ochrophyta</taxon>
        <taxon>Bacillariophyta</taxon>
        <taxon>Coscinodiscophyceae</taxon>
        <taxon>Thalassiosirophycidae</taxon>
        <taxon>Stephanodiscales</taxon>
        <taxon>Stephanodiscaceae</taxon>
        <taxon>Cyclotella</taxon>
    </lineage>
</organism>
<dbReference type="InterPro" id="IPR038718">
    <property type="entry name" value="SNF2-like_sf"/>
</dbReference>
<evidence type="ECO:0000256" key="5">
    <source>
        <dbReference type="PROSITE-ProRule" id="PRU00267"/>
    </source>
</evidence>
<evidence type="ECO:0000256" key="4">
    <source>
        <dbReference type="ARBA" id="ARBA00023242"/>
    </source>
</evidence>
<sequence>MVLISRRCIDHYSLTTIIMAPPQRARTAFIFYQTEHLGPIKRSLPPSATMGEAMQILSSRWKALADDEKAPYFQKEREDRIRYERECSEADEAALAAREERMAKYSLDTADALPSGREARKSVDEARAKREAREEQKRARLEANLAPEEKEERDRIKRQKRQEAEERQRKREMEESAVAARHETLEKEMAKKTTERLKYLLEQSEIFGRLKDGGSGKSISEANAQKKEGYTSKHHDKKKATTGGEGEGLEDEDEDEEEDSDRPKHVFLTKQPSCIKFGTLKPYQLEGLNWMIHLAEKGLNGILADEMGLGKTLQSISILAYHYEFMKIQGPHLICVPKSTLSNWMNELNRWCPALRAIRFHGCKEEREALSEEYFTNEAAAHDGRRPTKQIVNEKGELEDDNSDNPRAWDVCVTTYEVANTEKKALGRFAWKYLVIDEAHRLKNEASMFSTTVRNFNTEHRLLLTGTPLQNNLHELWALLNFLLPDIFASSEQFDEWFNLEIDDADAKKSMIEQLHKILRPFMIRRLKADVAKGLPPKTETLIMVGMSKMQKQLYKKLLLRDIEAITGNNTHSGKTAILNIVMQLRKCCNHPYLFEGVEDRTLDPLGEHLVENCGKLNMVDKLLRKLKERGSRVLIFTQMTRILDILEDFMVMRGYKYCRIDGNTDYETRERSIDEFNMEGSDKFCFILSTRAGGLGINLQTADTCILYDSDWNPQADLQAQDRCHRLGQKKPVSVYRLVSENTVEEKIVERAQQKLKLDAMVVQQGRLKDTDKLSKEDVMAAVRFGADAVFRSEESTITDLDIDVILERGKAKTKELAEKIQKAEKGDLLDFRLDGGVSAQTFEGVDYSDAELRKQLRLLAADSMGKRDRRPPPSTYNAIMQPATSMVIKDRKIKLPPSLRLPSMEDHQFFNRERLLELSKLEFEMFAQLKELGKLPPREYINEKRTLLPDELAAEKLELLEEGFGDWTRSQFFHFVKASTKFGRNDFENIAIEMDMSIDVIKAYSDAFWRYGPTELKADEWGRVKSQIEKGEQKIAKKKMQESLLEKFVRTFDDPAKDMVFANKGTTHFSLESDRAILCGVVKHGYGAWNEIREDIHNNTSLLFQHTIQGMNTDAIAKRCDYRMRQMEKELEVREKKLSSMKPPAVVEAEVALEAIRNMEAWESEARMLQLQGESPPPIESFVKDIKGLGTLSEYIKERQLCIDKLREVETQLRGCRLMAEEAKESILRGDQGINYSHITLKAGGPRAALNKSGAGYGVDLEARINSAVLAIPECGECKYCLNPNGPTLCANRRSVRREMIEEEMMRLPTPKPHSYDECLIDADNLPKERKKPGRRKGWKQAVAESSSIWGASSTSTKSGKGPGKGSIPQLIPDALIPELCRRITANGTRIRDDIIKQFTKDHPEASIRQCLIKFMELTTKYKPDCIPEPEKVAGRAWTYYLRPRFYHLLEEEDRPDGWEAAAEEDEAQYAKECEEKAMEQKVNVEAVAEDNDADDTSNVYASTIGTDDSDDDDENPPKKMRFG</sequence>
<feature type="domain" description="Helicase C-terminal" evidence="9">
    <location>
        <begin position="619"/>
        <end position="770"/>
    </location>
</feature>
<feature type="region of interest" description="Disordered" evidence="6">
    <location>
        <begin position="210"/>
        <end position="265"/>
    </location>
</feature>